<sequence>MKKTHREQKSWNSPDTILVKIGMTTKKNVALRLQEWEKTCQHPVINLSPERVRNLLSGREEFMNNDKSDVKTLTKWMKKLSLHKKDSKKVKISAEGPIKRQPEILQTYKYGGFFHDGTGHTSLQEIENSIHRLLWKQYGKGLVYCYGCDPTGQRRHTEWFNIPIQKLPYVLHTIDSFCLSQNEMVNR</sequence>
<dbReference type="OrthoDB" id="4074785at2759"/>
<organism evidence="1 2">
    <name type="scientific">Naumovozyma dairenensis (strain ATCC 10597 / BCRC 20456 / CBS 421 / NBRC 0211 / NRRL Y-12639)</name>
    <name type="common">Saccharomyces dairenensis</name>
    <dbReference type="NCBI Taxonomy" id="1071378"/>
    <lineage>
        <taxon>Eukaryota</taxon>
        <taxon>Fungi</taxon>
        <taxon>Dikarya</taxon>
        <taxon>Ascomycota</taxon>
        <taxon>Saccharomycotina</taxon>
        <taxon>Saccharomycetes</taxon>
        <taxon>Saccharomycetales</taxon>
        <taxon>Saccharomycetaceae</taxon>
        <taxon>Naumovozyma</taxon>
    </lineage>
</organism>
<dbReference type="GeneID" id="11497657"/>
<accession>G0W6D3</accession>
<dbReference type="HOGENOM" id="CLU_069853_1_0_1"/>
<dbReference type="EMBL" id="HE580268">
    <property type="protein sequence ID" value="CCD23344.1"/>
    <property type="molecule type" value="Genomic_DNA"/>
</dbReference>
<gene>
    <name evidence="1" type="primary">NDAI0B03090</name>
    <name evidence="1" type="ordered locus">NDAI_0B03090</name>
</gene>
<dbReference type="PANTHER" id="PTHR28094:SF1">
    <property type="entry name" value="MEIOTICALLY UP-REGULATED GENE 113 PROTEIN"/>
    <property type="match status" value="1"/>
</dbReference>
<evidence type="ECO:0000313" key="1">
    <source>
        <dbReference type="EMBL" id="CCD23344.1"/>
    </source>
</evidence>
<keyword evidence="2" id="KW-1185">Reference proteome</keyword>
<dbReference type="AlphaFoldDB" id="G0W6D3"/>
<dbReference type="Proteomes" id="UP000000689">
    <property type="component" value="Chromosome 2"/>
</dbReference>
<evidence type="ECO:0000313" key="2">
    <source>
        <dbReference type="Proteomes" id="UP000000689"/>
    </source>
</evidence>
<protein>
    <recommendedName>
        <fullName evidence="3">DUF1766-domain-containing protein</fullName>
    </recommendedName>
</protein>
<dbReference type="RefSeq" id="XP_003668587.1">
    <property type="nucleotide sequence ID" value="XM_003668539.1"/>
</dbReference>
<dbReference type="InterPro" id="IPR053006">
    <property type="entry name" value="Meiosis_regulatory"/>
</dbReference>
<name>G0W6D3_NAUDC</name>
<dbReference type="OMA" id="CKHPVIN"/>
<dbReference type="eggNOG" id="ENOG502S4T1">
    <property type="taxonomic scope" value="Eukaryota"/>
</dbReference>
<evidence type="ECO:0008006" key="3">
    <source>
        <dbReference type="Google" id="ProtNLM"/>
    </source>
</evidence>
<dbReference type="PANTHER" id="PTHR28094">
    <property type="entry name" value="MEIOTICALLY UP-REGULATED GENE 113 PROTEIN"/>
    <property type="match status" value="1"/>
</dbReference>
<reference evidence="1 2" key="1">
    <citation type="journal article" date="2011" name="Proc. Natl. Acad. Sci. U.S.A.">
        <title>Evolutionary erosion of yeast sex chromosomes by mating-type switching accidents.</title>
        <authorList>
            <person name="Gordon J.L."/>
            <person name="Armisen D."/>
            <person name="Proux-Wera E."/>
            <person name="Oheigeartaigh S.S."/>
            <person name="Byrne K.P."/>
            <person name="Wolfe K.H."/>
        </authorList>
    </citation>
    <scope>NUCLEOTIDE SEQUENCE [LARGE SCALE GENOMIC DNA]</scope>
    <source>
        <strain evidence="2">ATCC 10597 / BCRC 20456 / CBS 421 / NBRC 0211 / NRRL Y-12639</strain>
    </source>
</reference>
<proteinExistence type="predicted"/>
<dbReference type="KEGG" id="ndi:NDAI_0B03090"/>